<dbReference type="Gene3D" id="3.40.50.300">
    <property type="entry name" value="P-loop containing nucleotide triphosphate hydrolases"/>
    <property type="match status" value="2"/>
</dbReference>
<feature type="coiled-coil region" evidence="1">
    <location>
        <begin position="1144"/>
        <end position="1210"/>
    </location>
</feature>
<sequence>MHPIHILEQNGNHYNKIIHFSDIHIRTGDPEKARYREYSAVFQNLINILSNKDLSSTLIVITGDLFHHKGKIETSGIKLANQLFQHLLNLAPTFVICGNHDYRQDDPDIPDMIEALLELHHKKLSSQKYPLYYLNKTGIYLYNNLSFSVVDIRDALKSYNTFGRNEELISFPSCENIEAEYKIAMFHGYVAPKDLCERYKNMNIYQLEWFGNEYPYILLGDIHRQQIHNTPYGHWAYPGSLIQQDFGERPLDHGYLEWDLKNQKVDFHRVYNPYGFCTIKKHMGEWYVHSHQKEWYELDTISKNEMFPKTPMVRILNHDEQECKEVLTRYGIQPQRIQRWMMEVDNFKEDETLSSQETVATYLEELNTPDKWMDYLNHLTQKDYSLYIRQPENLKLPQVCDFLKKYHERNEKVQKVIDEYMAHQIGPVHYADRVELVNMSWHYLMCYGENNYFDFTKIKDQIALLNGKNAMGKSSFLDILCIGLYGTPTKMRSMVTAKKYTDKIIHDHRPSHKVAPSVTILLKIKDICYEIHRVFGSQSGKDKEHMIMQKEISISKIHSNLTSKEVICEGNTTVEAWIEKHIGSMDSVLMSTMICQMDLNNFFHMKQEDQKTILDTALHLENVALYGKILRESLLAHQDLMNQIKTAMDTVTSMATAMKEEDMLKIQQAYKEAKKRYEKHHEVKEYWLTKVKTKNWQNASIPEDIEQQYRQAKDQYDFEFNEEVYQTLTSRLETSIRLEEKLKATQEALKPYEDTVLYKDSERHLTRWEKKKQQFLEQKPKSDVSLEWITGTREKYDQWKQSHGDIDPISLQELLNTVIEEEKQNEVYLKTLYDHMIMKPHFVRPVKQLKISFSEEAYYKCMQKFQEILENENKPSNTLIEYEKWMEKYEEWYEKNKEFMAWKDDTNLQKRLHTTLDKIQQWNARQQELQDTQKEVQGIEKDLDFYKDLEFNPNCSACKKNPFHLKKQDLEHNQKELVSYCKKIQVYLSKLMEKKSFDDLEYQKEDYEKQLEAYKQYKLEKNYYKMEYQKWTNIKEALDTYDEWKVEYNKLMKDKQYYDELKLHHDWNQYDKWKTQLTQAQQKQNDIREEKQQNQELLKEYHKWQEILINLVKQEDQNHLLQQWFEEEKVIENKLHQYQQSIKKQKLMQANDQYECEYQSVKEKLKELKRLTELKNNFQFIESLYASYKLQLQENSCKEAKENLERTYQIYIETKQTYDLQKEYQIKLKQYLDISNQLDQRYNAIKELEIHFIGDKNSTDGYKEWIYKNKVIPLVNQEMNHFLSLFEDFRFKMIYDKKQFIYMLEDRGNQPTLDKASGYQNFIIGIAFRITFSRIGAIGQQFKHLMIDEGFTACDNINIEKVPILLKSIMEYGKYHSIILMSHLDSVRDCSHKMIQIERQDPFSYIRYGNPYPIVETTMTPQGKVLNRGRGRPKTSLPI</sequence>
<dbReference type="Pfam" id="PF00149">
    <property type="entry name" value="Metallophos"/>
    <property type="match status" value="1"/>
</dbReference>
<dbReference type="InterPro" id="IPR029052">
    <property type="entry name" value="Metallo-depent_PP-like"/>
</dbReference>
<dbReference type="InterPro" id="IPR027417">
    <property type="entry name" value="P-loop_NTPase"/>
</dbReference>
<dbReference type="SUPFAM" id="SSF56300">
    <property type="entry name" value="Metallo-dependent phosphatases"/>
    <property type="match status" value="1"/>
</dbReference>
<dbReference type="InterPro" id="IPR004843">
    <property type="entry name" value="Calcineurin-like_PHP"/>
</dbReference>
<dbReference type="PANTHER" id="PTHR30337:SF0">
    <property type="entry name" value="NUCLEASE SBCCD SUBUNIT D"/>
    <property type="match status" value="1"/>
</dbReference>
<feature type="coiled-coil region" evidence="1">
    <location>
        <begin position="997"/>
        <end position="1107"/>
    </location>
</feature>
<dbReference type="EMBL" id="MN739479">
    <property type="protein sequence ID" value="QHT07151.1"/>
    <property type="molecule type" value="Genomic_DNA"/>
</dbReference>
<evidence type="ECO:0000256" key="1">
    <source>
        <dbReference type="SAM" id="Coils"/>
    </source>
</evidence>
<dbReference type="GO" id="GO:0006302">
    <property type="term" value="P:double-strand break repair"/>
    <property type="evidence" value="ECO:0007669"/>
    <property type="project" value="InterPro"/>
</dbReference>
<reference evidence="4" key="1">
    <citation type="journal article" date="2020" name="Nature">
        <title>Giant virus diversity and host interactions through global metagenomics.</title>
        <authorList>
            <person name="Schulz F."/>
            <person name="Roux S."/>
            <person name="Paez-Espino D."/>
            <person name="Jungbluth S."/>
            <person name="Walsh D.A."/>
            <person name="Denef V.J."/>
            <person name="McMahon K.D."/>
            <person name="Konstantinidis K.T."/>
            <person name="Eloe-Fadrosh E.A."/>
            <person name="Kyrpides N.C."/>
            <person name="Woyke T."/>
        </authorList>
    </citation>
    <scope>NUCLEOTIDE SEQUENCE</scope>
    <source>
        <strain evidence="4">GVMAG-M-3300021962-46</strain>
    </source>
</reference>
<organism evidence="4">
    <name type="scientific">viral metagenome</name>
    <dbReference type="NCBI Taxonomy" id="1070528"/>
    <lineage>
        <taxon>unclassified sequences</taxon>
        <taxon>metagenomes</taxon>
        <taxon>organismal metagenomes</taxon>
    </lineage>
</organism>
<dbReference type="GO" id="GO:0016887">
    <property type="term" value="F:ATP hydrolysis activity"/>
    <property type="evidence" value="ECO:0007669"/>
    <property type="project" value="InterPro"/>
</dbReference>
<feature type="domain" description="Rad50/SbcC-type AAA" evidence="3">
    <location>
        <begin position="443"/>
        <end position="682"/>
    </location>
</feature>
<name>A0A6C0CRQ9_9ZZZZ</name>
<dbReference type="InterPro" id="IPR038729">
    <property type="entry name" value="Rad50/SbcC_AAA"/>
</dbReference>
<accession>A0A6C0CRQ9</accession>
<evidence type="ECO:0008006" key="5">
    <source>
        <dbReference type="Google" id="ProtNLM"/>
    </source>
</evidence>
<evidence type="ECO:0000259" key="2">
    <source>
        <dbReference type="Pfam" id="PF00149"/>
    </source>
</evidence>
<evidence type="ECO:0000313" key="4">
    <source>
        <dbReference type="EMBL" id="QHT07151.1"/>
    </source>
</evidence>
<evidence type="ECO:0000259" key="3">
    <source>
        <dbReference type="Pfam" id="PF13476"/>
    </source>
</evidence>
<dbReference type="InterPro" id="IPR050535">
    <property type="entry name" value="DNA_Repair-Maintenance_Comp"/>
</dbReference>
<dbReference type="PANTHER" id="PTHR30337">
    <property type="entry name" value="COMPONENT OF ATP-DEPENDENT DSDNA EXONUCLEASE"/>
    <property type="match status" value="1"/>
</dbReference>
<dbReference type="Pfam" id="PF13476">
    <property type="entry name" value="AAA_23"/>
    <property type="match status" value="1"/>
</dbReference>
<feature type="domain" description="Calcineurin-like phosphoesterase" evidence="2">
    <location>
        <begin position="16"/>
        <end position="224"/>
    </location>
</feature>
<protein>
    <recommendedName>
        <fullName evidence="5">Calcineurin-like phosphoesterase domain-containing protein</fullName>
    </recommendedName>
</protein>
<dbReference type="SUPFAM" id="SSF52540">
    <property type="entry name" value="P-loop containing nucleoside triphosphate hydrolases"/>
    <property type="match status" value="1"/>
</dbReference>
<keyword evidence="1" id="KW-0175">Coiled coil</keyword>
<dbReference type="Gene3D" id="3.60.21.10">
    <property type="match status" value="1"/>
</dbReference>
<proteinExistence type="predicted"/>